<evidence type="ECO:0000256" key="1">
    <source>
        <dbReference type="ARBA" id="ARBA00004138"/>
    </source>
</evidence>
<comment type="subcellular location">
    <subcellularLocation>
        <location evidence="1">Cell projection</location>
        <location evidence="1">Cilium</location>
    </subcellularLocation>
</comment>
<evidence type="ECO:0000313" key="10">
    <source>
        <dbReference type="EMBL" id="KAH6591122.1"/>
    </source>
</evidence>
<feature type="domain" description="IFT122 second beta-propeller" evidence="7">
    <location>
        <begin position="299"/>
        <end position="553"/>
    </location>
</feature>
<dbReference type="Proteomes" id="UP001648503">
    <property type="component" value="Unassembled WGS sequence"/>
</dbReference>
<evidence type="ECO:0000256" key="2">
    <source>
        <dbReference type="ARBA" id="ARBA00019442"/>
    </source>
</evidence>
<dbReference type="Pfam" id="PF23381">
    <property type="entry name" value="Beta-prop_IFT122_1st"/>
    <property type="match status" value="2"/>
</dbReference>
<keyword evidence="5" id="KW-0969">Cilium</keyword>
<dbReference type="InterPro" id="IPR056153">
    <property type="entry name" value="Beta-prop_IFT122_1st"/>
</dbReference>
<evidence type="ECO:0000256" key="4">
    <source>
        <dbReference type="ARBA" id="ARBA00022737"/>
    </source>
</evidence>
<dbReference type="InterPro" id="IPR001680">
    <property type="entry name" value="WD40_rpt"/>
</dbReference>
<dbReference type="Pfam" id="PF23377">
    <property type="entry name" value="Beta-prop_IFT122_2nd"/>
    <property type="match status" value="1"/>
</dbReference>
<keyword evidence="11" id="KW-1185">Reference proteome</keyword>
<keyword evidence="4" id="KW-0677">Repeat</keyword>
<feature type="domain" description="Intraflagellar transport protein 122 homolog TPR" evidence="9">
    <location>
        <begin position="560"/>
        <end position="946"/>
    </location>
</feature>
<dbReference type="SMART" id="SM00320">
    <property type="entry name" value="WD40"/>
    <property type="match status" value="4"/>
</dbReference>
<dbReference type="InterPro" id="IPR039857">
    <property type="entry name" value="Ift122/121"/>
</dbReference>
<dbReference type="PANTHER" id="PTHR12764:SF4">
    <property type="entry name" value="INTRAFLAGELLAR TRANSPORT PROTEIN 122 HOMOLOG"/>
    <property type="match status" value="1"/>
</dbReference>
<proteinExistence type="predicted"/>
<evidence type="ECO:0000259" key="9">
    <source>
        <dbReference type="Pfam" id="PF25295"/>
    </source>
</evidence>
<accession>A0ABQ8F2V9</accession>
<evidence type="ECO:0000313" key="11">
    <source>
        <dbReference type="Proteomes" id="UP001648503"/>
    </source>
</evidence>
<dbReference type="InterPro" id="IPR057411">
    <property type="entry name" value="TPR_IFT122"/>
</dbReference>
<dbReference type="InterPro" id="IPR036322">
    <property type="entry name" value="WD40_repeat_dom_sf"/>
</dbReference>
<evidence type="ECO:0000259" key="7">
    <source>
        <dbReference type="Pfam" id="PF23377"/>
    </source>
</evidence>
<name>A0ABQ8F2V9_9FUNG</name>
<sequence length="1192" mass="135028">MRPFQAWSDKVQDASGTPQPIYDVIYTYSGEQLVACAGVEVLVYDATNGEVLRALKGHKDAVLCLCPLQGNGFASGSADKHVIIWNNKWEGTLKYSHNDTIQSVSQNQVTGVVLSCTASDFGLWAPDIKAVNKTKVPSRILCSSWTLDGQHFALGLYSGNISIRSRIGEEKIRIERGASPIWSLSWSPAPGLELDILAVTDWSQRLSFFQVNGRQIGKDRQLGFDPCSVNYFPTGEYLIIGGADKKVHLWTPDGIRIGTICDCKGWVWSCKVHPKKHQITVGTNDGTVSVHDIQLHTVHGLFNDQYAFRHNMTDVIIQHLTTHQKARIKCRDYVKKIAVYNDRLAVQLVDRVIIYELFHDEAGDMHYRIKEKLHKNLECSLLVVTSNAVILCLEKKLQMYSFVGEKEREWRLDALIRYIKVIGGPRGREGLLVGLQNGHVVKLFVDSAFPISTIKQNATVRCLDLNLSKSKIAIVDEQNTCRVYCMKTKTLLYQEPNVDSVAWNSEVDDMLCYAGNGILNVKVGQFPAHQQKMDGLVVGFKGARVFCLNIHTMSIINIPQTAAMDNYIENGEWVCAYRAACLGASEADWRRLALEALEKLQLEVSKQAFIHIRDFRFLEVIRAIEKLKLEGCKESDVFSGQVSAYAGKYHEAARLFKRAGHTQMAIEMYIELNMWDFATHLSKETDGKTQDILLRKAQVQEDRHDTLAAAATYEDVGDFCKAIGILGPAGLLDRLIAITRKLDKTDTIDLGKCAYYFRKHNHHAYAIETYIKMGDFANQLQLYIDNQQWDDAFLIGETHPEFNKQIYLPYGHWLAMNDRFEEAQKFYAKVGCLDEAIRVLKRLSQNAVVQQRFDDASFYFWTLGKEYLEMIPCDLSVDQLSRAHLGALHQYHTCMELAEIYYAYHPVFRYVVDPFTFTLPESLLNMAKHVYIFCTTRYLPPGISNVYTLYTMAKISRNLGGFKLSRFALERLMRLRLPPKWQDTIDLATVTIRSKSMTDSEDLHVLCYQCTSVNPPFIAKASACPNCNAPYIPSMYSFHNLPIIRFVLSQGISDKAALKLISTDPGSREEVLHHDAARDQISVADSTPMEDGIVTKLSDTNRSAHSLTHHSTTYAYPVFSKKQLMDTSIHDVFIRPSTHLCVPTQYYLHVDAGRKVSMCSGCHQFFLEDEWISEVLSYGRCPFCRLKSVISG</sequence>
<dbReference type="Gene3D" id="1.25.40.470">
    <property type="match status" value="2"/>
</dbReference>
<evidence type="ECO:0000256" key="5">
    <source>
        <dbReference type="ARBA" id="ARBA00023069"/>
    </source>
</evidence>
<keyword evidence="6" id="KW-0966">Cell projection</keyword>
<dbReference type="Pfam" id="PF25295">
    <property type="entry name" value="TPR_IFT122"/>
    <property type="match status" value="1"/>
</dbReference>
<gene>
    <name evidence="10" type="ORF">BASA50_009124</name>
</gene>
<comment type="caution">
    <text evidence="10">The sequence shown here is derived from an EMBL/GenBank/DDBJ whole genome shotgun (WGS) entry which is preliminary data.</text>
</comment>
<keyword evidence="3" id="KW-0853">WD repeat</keyword>
<organism evidence="10 11">
    <name type="scientific">Batrachochytrium salamandrivorans</name>
    <dbReference type="NCBI Taxonomy" id="1357716"/>
    <lineage>
        <taxon>Eukaryota</taxon>
        <taxon>Fungi</taxon>
        <taxon>Fungi incertae sedis</taxon>
        <taxon>Chytridiomycota</taxon>
        <taxon>Chytridiomycota incertae sedis</taxon>
        <taxon>Chytridiomycetes</taxon>
        <taxon>Rhizophydiales</taxon>
        <taxon>Rhizophydiales incertae sedis</taxon>
        <taxon>Batrachochytrium</taxon>
    </lineage>
</organism>
<dbReference type="PANTHER" id="PTHR12764">
    <property type="entry name" value="WD REPEAT DOMAIN-RELATED"/>
    <property type="match status" value="1"/>
</dbReference>
<protein>
    <recommendedName>
        <fullName evidence="2">Intraflagellar transport protein 122 homolog</fullName>
    </recommendedName>
</protein>
<evidence type="ECO:0000259" key="8">
    <source>
        <dbReference type="Pfam" id="PF23381"/>
    </source>
</evidence>
<evidence type="ECO:0000256" key="3">
    <source>
        <dbReference type="ARBA" id="ARBA00022574"/>
    </source>
</evidence>
<dbReference type="Gene3D" id="2.130.10.10">
    <property type="entry name" value="YVTN repeat-like/Quinoprotein amine dehydrogenase"/>
    <property type="match status" value="2"/>
</dbReference>
<dbReference type="EMBL" id="JAFCIX010000418">
    <property type="protein sequence ID" value="KAH6591122.1"/>
    <property type="molecule type" value="Genomic_DNA"/>
</dbReference>
<dbReference type="InterPro" id="IPR056152">
    <property type="entry name" value="Beta-prop_IFT122_2nd"/>
</dbReference>
<feature type="domain" description="IFT122 first beta-propeller" evidence="8">
    <location>
        <begin position="19"/>
        <end position="190"/>
    </location>
</feature>
<reference evidence="10 11" key="1">
    <citation type="submission" date="2021-02" db="EMBL/GenBank/DDBJ databases">
        <title>Variation within the Batrachochytrium salamandrivorans European outbreak.</title>
        <authorList>
            <person name="Kelly M."/>
            <person name="Pasmans F."/>
            <person name="Shea T.P."/>
            <person name="Munoz J.F."/>
            <person name="Carranza S."/>
            <person name="Cuomo C.A."/>
            <person name="Martel A."/>
        </authorList>
    </citation>
    <scope>NUCLEOTIDE SEQUENCE [LARGE SCALE GENOMIC DNA]</scope>
    <source>
        <strain evidence="10 11">AMFP18/2</strain>
    </source>
</reference>
<feature type="domain" description="IFT122 first beta-propeller" evidence="8">
    <location>
        <begin position="195"/>
        <end position="292"/>
    </location>
</feature>
<dbReference type="InterPro" id="IPR015943">
    <property type="entry name" value="WD40/YVTN_repeat-like_dom_sf"/>
</dbReference>
<evidence type="ECO:0000256" key="6">
    <source>
        <dbReference type="ARBA" id="ARBA00023273"/>
    </source>
</evidence>
<dbReference type="SUPFAM" id="SSF50978">
    <property type="entry name" value="WD40 repeat-like"/>
    <property type="match status" value="2"/>
</dbReference>